<proteinExistence type="predicted"/>
<comment type="caution">
    <text evidence="1">The sequence shown here is derived from an EMBL/GenBank/DDBJ whole genome shotgun (WGS) entry which is preliminary data.</text>
</comment>
<name>A0A392S437_9FABA</name>
<sequence>MWRKSSEGIAGTEMRSTLCLNGVGWVAQLVKLVELRVKKLEVQSSSPVKEKN</sequence>
<reference evidence="1 2" key="1">
    <citation type="journal article" date="2018" name="Front. Plant Sci.">
        <title>Red Clover (Trifolium pratense) and Zigzag Clover (T. medium) - A Picture of Genomic Similarities and Differences.</title>
        <authorList>
            <person name="Dluhosova J."/>
            <person name="Istvanek J."/>
            <person name="Nedelnik J."/>
            <person name="Repkova J."/>
        </authorList>
    </citation>
    <scope>NUCLEOTIDE SEQUENCE [LARGE SCALE GENOMIC DNA]</scope>
    <source>
        <strain evidence="2">cv. 10/8</strain>
        <tissue evidence="1">Leaf</tissue>
    </source>
</reference>
<organism evidence="1 2">
    <name type="scientific">Trifolium medium</name>
    <dbReference type="NCBI Taxonomy" id="97028"/>
    <lineage>
        <taxon>Eukaryota</taxon>
        <taxon>Viridiplantae</taxon>
        <taxon>Streptophyta</taxon>
        <taxon>Embryophyta</taxon>
        <taxon>Tracheophyta</taxon>
        <taxon>Spermatophyta</taxon>
        <taxon>Magnoliopsida</taxon>
        <taxon>eudicotyledons</taxon>
        <taxon>Gunneridae</taxon>
        <taxon>Pentapetalae</taxon>
        <taxon>rosids</taxon>
        <taxon>fabids</taxon>
        <taxon>Fabales</taxon>
        <taxon>Fabaceae</taxon>
        <taxon>Papilionoideae</taxon>
        <taxon>50 kb inversion clade</taxon>
        <taxon>NPAAA clade</taxon>
        <taxon>Hologalegina</taxon>
        <taxon>IRL clade</taxon>
        <taxon>Trifolieae</taxon>
        <taxon>Trifolium</taxon>
    </lineage>
</organism>
<evidence type="ECO:0000313" key="2">
    <source>
        <dbReference type="Proteomes" id="UP000265520"/>
    </source>
</evidence>
<dbReference type="EMBL" id="LXQA010314169">
    <property type="protein sequence ID" value="MCI43202.1"/>
    <property type="molecule type" value="Genomic_DNA"/>
</dbReference>
<evidence type="ECO:0000313" key="1">
    <source>
        <dbReference type="EMBL" id="MCI43202.1"/>
    </source>
</evidence>
<dbReference type="Proteomes" id="UP000265520">
    <property type="component" value="Unassembled WGS sequence"/>
</dbReference>
<accession>A0A392S437</accession>
<protein>
    <submittedName>
        <fullName evidence="1">Uncharacterized protein</fullName>
    </submittedName>
</protein>
<dbReference type="AlphaFoldDB" id="A0A392S437"/>
<keyword evidence="2" id="KW-1185">Reference proteome</keyword>